<gene>
    <name evidence="1" type="ORF">S101395_04435</name>
</gene>
<evidence type="ECO:0000313" key="2">
    <source>
        <dbReference type="Proteomes" id="UP000196877"/>
    </source>
</evidence>
<reference evidence="1 2" key="1">
    <citation type="submission" date="2017-06" db="EMBL/GenBank/DDBJ databases">
        <title>Genome sequence of Bacillus sonorensis strain SRCM101395.</title>
        <authorList>
            <person name="Cho S.H."/>
        </authorList>
    </citation>
    <scope>NUCLEOTIDE SEQUENCE [LARGE SCALE GENOMIC DNA]</scope>
    <source>
        <strain evidence="1 2">SRCM101395</strain>
    </source>
</reference>
<dbReference type="RefSeq" id="WP_006638795.1">
    <property type="nucleotide sequence ID" value="NZ_CABJEH010000008.1"/>
</dbReference>
<dbReference type="GeneID" id="92851647"/>
<keyword evidence="2" id="KW-1185">Reference proteome</keyword>
<accession>A0ABN5ANZ8</accession>
<name>A0ABN5ANZ8_9BACI</name>
<dbReference type="Proteomes" id="UP000196877">
    <property type="component" value="Chromosome"/>
</dbReference>
<dbReference type="EMBL" id="CP021920">
    <property type="protein sequence ID" value="ASB90930.1"/>
    <property type="molecule type" value="Genomic_DNA"/>
</dbReference>
<proteinExistence type="predicted"/>
<protein>
    <submittedName>
        <fullName evidence="1">Uncharacterized protein</fullName>
    </submittedName>
</protein>
<evidence type="ECO:0000313" key="1">
    <source>
        <dbReference type="EMBL" id="ASB90930.1"/>
    </source>
</evidence>
<sequence length="286" mass="33949">MIRGLITFNKRQCYFSLENFNLILEEIENRTDVSNDDLQELLRIKKIDIPDILVGRTFNNRQIVFKVMHGYKKAFKTYFFRIQLYVVFKTLETSFDAIQFKAEELNSFYPLKNAYSITSKEQTGEIEFVARPFTELERNFTFNFKEELINGKLNISRNIDWNNKSPLSLHTELTLYFEKSSDDYNKLQELTYAFINALSFLTYRKNISINEVSLKKIDEKSGDYLKIGTLHVLREGIKHIEEDPRIIRENIVDISIIEDNLGVLFESMLHKKIYLRHSQIIQKRKI</sequence>
<organism evidence="1 2">
    <name type="scientific">Bacillus sonorensis</name>
    <dbReference type="NCBI Taxonomy" id="119858"/>
    <lineage>
        <taxon>Bacteria</taxon>
        <taxon>Bacillati</taxon>
        <taxon>Bacillota</taxon>
        <taxon>Bacilli</taxon>
        <taxon>Bacillales</taxon>
        <taxon>Bacillaceae</taxon>
        <taxon>Bacillus</taxon>
    </lineage>
</organism>